<name>A0A645IMU1_9ZZZZ</name>
<protein>
    <submittedName>
        <fullName evidence="2">Uncharacterized protein</fullName>
    </submittedName>
</protein>
<reference evidence="2" key="1">
    <citation type="submission" date="2019-08" db="EMBL/GenBank/DDBJ databases">
        <authorList>
            <person name="Kucharzyk K."/>
            <person name="Murdoch R.W."/>
            <person name="Higgins S."/>
            <person name="Loffler F."/>
        </authorList>
    </citation>
    <scope>NUCLEOTIDE SEQUENCE</scope>
</reference>
<dbReference type="EMBL" id="VSSQ01117286">
    <property type="protein sequence ID" value="MPN51799.1"/>
    <property type="molecule type" value="Genomic_DNA"/>
</dbReference>
<proteinExistence type="predicted"/>
<comment type="caution">
    <text evidence="2">The sequence shown here is derived from an EMBL/GenBank/DDBJ whole genome shotgun (WGS) entry which is preliminary data.</text>
</comment>
<gene>
    <name evidence="2" type="ORF">SDC9_199448</name>
</gene>
<sequence length="102" mass="10786">MMAITTSNSIRVKARLCLIAESGAAPGGENPGSCFMAWEYMPEREGKRNQKCLFDAFSPSCYTPSFNSRTTYAKNQKSETNSLSACTGGGSAQPHAGPGPDG</sequence>
<organism evidence="2">
    <name type="scientific">bioreactor metagenome</name>
    <dbReference type="NCBI Taxonomy" id="1076179"/>
    <lineage>
        <taxon>unclassified sequences</taxon>
        <taxon>metagenomes</taxon>
        <taxon>ecological metagenomes</taxon>
    </lineage>
</organism>
<feature type="compositionally biased region" description="Polar residues" evidence="1">
    <location>
        <begin position="73"/>
        <end position="85"/>
    </location>
</feature>
<dbReference type="AlphaFoldDB" id="A0A645IMU1"/>
<accession>A0A645IMU1</accession>
<evidence type="ECO:0000256" key="1">
    <source>
        <dbReference type="SAM" id="MobiDB-lite"/>
    </source>
</evidence>
<feature type="region of interest" description="Disordered" evidence="1">
    <location>
        <begin position="73"/>
        <end position="102"/>
    </location>
</feature>
<evidence type="ECO:0000313" key="2">
    <source>
        <dbReference type="EMBL" id="MPN51799.1"/>
    </source>
</evidence>